<feature type="transmembrane region" description="Helical" evidence="2">
    <location>
        <begin position="560"/>
        <end position="584"/>
    </location>
</feature>
<dbReference type="Proteomes" id="UP001168098">
    <property type="component" value="Unassembled WGS sequence"/>
</dbReference>
<gene>
    <name evidence="4" type="ORF">PVL29_012471</name>
</gene>
<dbReference type="SUPFAM" id="SSF48403">
    <property type="entry name" value="Ankyrin repeat"/>
    <property type="match status" value="2"/>
</dbReference>
<dbReference type="AlphaFoldDB" id="A0AA38ZK07"/>
<feature type="transmembrane region" description="Helical" evidence="2">
    <location>
        <begin position="522"/>
        <end position="540"/>
    </location>
</feature>
<dbReference type="Pfam" id="PF13962">
    <property type="entry name" value="PGG"/>
    <property type="match status" value="1"/>
</dbReference>
<comment type="caution">
    <text evidence="4">The sequence shown here is derived from an EMBL/GenBank/DDBJ whole genome shotgun (WGS) entry which is preliminary data.</text>
</comment>
<feature type="transmembrane region" description="Helical" evidence="2">
    <location>
        <begin position="639"/>
        <end position="660"/>
    </location>
</feature>
<keyword evidence="2" id="KW-0472">Membrane</keyword>
<dbReference type="PANTHER" id="PTHR24177:SF314">
    <property type="entry name" value="PROTEIN ACCELERATED CELL DEATH 6-LIKE ISOFORM X1"/>
    <property type="match status" value="1"/>
</dbReference>
<keyword evidence="2" id="KW-1133">Transmembrane helix</keyword>
<dbReference type="InterPro" id="IPR036770">
    <property type="entry name" value="Ankyrin_rpt-contain_sf"/>
</dbReference>
<evidence type="ECO:0000313" key="5">
    <source>
        <dbReference type="Proteomes" id="UP001168098"/>
    </source>
</evidence>
<feature type="domain" description="PGG" evidence="3">
    <location>
        <begin position="513"/>
        <end position="625"/>
    </location>
</feature>
<name>A0AA38ZK07_VITRO</name>
<feature type="compositionally biased region" description="Basic residues" evidence="1">
    <location>
        <begin position="705"/>
        <end position="716"/>
    </location>
</feature>
<evidence type="ECO:0000256" key="1">
    <source>
        <dbReference type="SAM" id="MobiDB-lite"/>
    </source>
</evidence>
<accession>A0AA38ZK07</accession>
<dbReference type="SMART" id="SM00248">
    <property type="entry name" value="ANK"/>
    <property type="match status" value="7"/>
</dbReference>
<sequence length="716" mass="80443">MDAYDSKLNRELYKALMKGDEKEVIQLCLSIPEGPVHIMTIHMDTVLHLATYSKQADLVLKLLENLPETHLNKLTLQNDAGNTILHEAATSNSTTNAAREMLNKAPELLRLRNFLGETPIFRAARYGKTRVFEFLATEVDKVCARMTEEHRIDAFFRRTDGTTILHISILAEHFDLAGLIATRYPYLINLPDDNGMTALQLLSCNPSAFQSGCQHGFLKRLIFSLVSREGDNTEGGDDQGLQICKPVSFISDLVKSGWRSPILEAVRKEKARYESAAKLAELLIPNDTSWKLTNPREDRSKPITHRYGPRTSLNEKGLGRDGLQSLSVGNEEKETPQGQSQESKKSSFTEREGGGGGEDNDHTTPIIKTGETPLFLATMSGIREIVEQILDVHPQAIEHINNRGKNILHFAVKYRQIEIFNLVVNNEMLARRLVRKTDEWGNSILHMVGKKRSGYIAEKIQSPALQLQKELLLFERVKEVSKTYFIKHLNENKQTPEELLAKTYSDLHNSATDWLKRTSENCTIVAVLIATVAFAAAYTIPGGPNQSTGLPLLLSQPFFVIFTLTDVISLTFALTSVVTFLSILTSSFRLQDFRNSLPQKLMLGFTFLILSVSMMMVAFAATIVLMIHNKESWTKIMLYSVAFLPVTLFAISYSPLYLSLLEACKYPLKLILKACPRCNCFPLQPWINNKSFEDNSIRGDSSSIKPHKSHPSRTPV</sequence>
<protein>
    <recommendedName>
        <fullName evidence="3">PGG domain-containing protein</fullName>
    </recommendedName>
</protein>
<reference evidence="4 5" key="1">
    <citation type="journal article" date="2023" name="BMC Biotechnol.">
        <title>Vitis rotundifolia cv Carlos genome sequencing.</title>
        <authorList>
            <person name="Huff M."/>
            <person name="Hulse-Kemp A."/>
            <person name="Scheffler B."/>
            <person name="Youngblood R."/>
            <person name="Simpson S."/>
            <person name="Babiker E."/>
            <person name="Staton M."/>
        </authorList>
    </citation>
    <scope>NUCLEOTIDE SEQUENCE [LARGE SCALE GENOMIC DNA]</scope>
    <source>
        <tissue evidence="4">Leaf</tissue>
    </source>
</reference>
<dbReference type="InterPro" id="IPR002110">
    <property type="entry name" value="Ankyrin_rpt"/>
</dbReference>
<evidence type="ECO:0000259" key="3">
    <source>
        <dbReference type="Pfam" id="PF13962"/>
    </source>
</evidence>
<evidence type="ECO:0000313" key="4">
    <source>
        <dbReference type="EMBL" id="KAJ9689818.1"/>
    </source>
</evidence>
<dbReference type="EMBL" id="JARBHA010000010">
    <property type="protein sequence ID" value="KAJ9689818.1"/>
    <property type="molecule type" value="Genomic_DNA"/>
</dbReference>
<organism evidence="4 5">
    <name type="scientific">Vitis rotundifolia</name>
    <name type="common">Muscadine grape</name>
    <dbReference type="NCBI Taxonomy" id="103349"/>
    <lineage>
        <taxon>Eukaryota</taxon>
        <taxon>Viridiplantae</taxon>
        <taxon>Streptophyta</taxon>
        <taxon>Embryophyta</taxon>
        <taxon>Tracheophyta</taxon>
        <taxon>Spermatophyta</taxon>
        <taxon>Magnoliopsida</taxon>
        <taxon>eudicotyledons</taxon>
        <taxon>Gunneridae</taxon>
        <taxon>Pentapetalae</taxon>
        <taxon>rosids</taxon>
        <taxon>Vitales</taxon>
        <taxon>Vitaceae</taxon>
        <taxon>Viteae</taxon>
        <taxon>Vitis</taxon>
    </lineage>
</organism>
<feature type="transmembrane region" description="Helical" evidence="2">
    <location>
        <begin position="605"/>
        <end position="627"/>
    </location>
</feature>
<proteinExistence type="predicted"/>
<keyword evidence="5" id="KW-1185">Reference proteome</keyword>
<feature type="region of interest" description="Disordered" evidence="1">
    <location>
        <begin position="290"/>
        <end position="367"/>
    </location>
</feature>
<dbReference type="Gene3D" id="1.25.40.20">
    <property type="entry name" value="Ankyrin repeat-containing domain"/>
    <property type="match status" value="2"/>
</dbReference>
<dbReference type="Pfam" id="PF12796">
    <property type="entry name" value="Ank_2"/>
    <property type="match status" value="2"/>
</dbReference>
<feature type="region of interest" description="Disordered" evidence="1">
    <location>
        <begin position="697"/>
        <end position="716"/>
    </location>
</feature>
<keyword evidence="2" id="KW-0812">Transmembrane</keyword>
<feature type="compositionally biased region" description="Basic and acidic residues" evidence="1">
    <location>
        <begin position="342"/>
        <end position="353"/>
    </location>
</feature>
<dbReference type="InterPro" id="IPR026961">
    <property type="entry name" value="PGG_dom"/>
</dbReference>
<dbReference type="PANTHER" id="PTHR24177">
    <property type="entry name" value="CASKIN"/>
    <property type="match status" value="1"/>
</dbReference>
<evidence type="ECO:0000256" key="2">
    <source>
        <dbReference type="SAM" id="Phobius"/>
    </source>
</evidence>
<dbReference type="GO" id="GO:0016020">
    <property type="term" value="C:membrane"/>
    <property type="evidence" value="ECO:0007669"/>
    <property type="project" value="TreeGrafter"/>
</dbReference>